<evidence type="ECO:0000313" key="3">
    <source>
        <dbReference type="Proteomes" id="UP001500063"/>
    </source>
</evidence>
<name>A0ABN0XTK3_9ACTN</name>
<protein>
    <submittedName>
        <fullName evidence="2">Uncharacterized protein</fullName>
    </submittedName>
</protein>
<reference evidence="2 3" key="1">
    <citation type="journal article" date="2019" name="Int. J. Syst. Evol. Microbiol.">
        <title>The Global Catalogue of Microorganisms (GCM) 10K type strain sequencing project: providing services to taxonomists for standard genome sequencing and annotation.</title>
        <authorList>
            <consortium name="The Broad Institute Genomics Platform"/>
            <consortium name="The Broad Institute Genome Sequencing Center for Infectious Disease"/>
            <person name="Wu L."/>
            <person name="Ma J."/>
        </authorList>
    </citation>
    <scope>NUCLEOTIDE SEQUENCE [LARGE SCALE GENOMIC DNA]</scope>
    <source>
        <strain evidence="2 3">JCM 4565</strain>
    </source>
</reference>
<gene>
    <name evidence="2" type="ORF">GCM10010319_58270</name>
</gene>
<feature type="compositionally biased region" description="Basic and acidic residues" evidence="1">
    <location>
        <begin position="49"/>
        <end position="63"/>
    </location>
</feature>
<feature type="region of interest" description="Disordered" evidence="1">
    <location>
        <begin position="21"/>
        <end position="96"/>
    </location>
</feature>
<comment type="caution">
    <text evidence="2">The sequence shown here is derived from an EMBL/GenBank/DDBJ whole genome shotgun (WGS) entry which is preliminary data.</text>
</comment>
<feature type="compositionally biased region" description="Low complexity" evidence="1">
    <location>
        <begin position="115"/>
        <end position="127"/>
    </location>
</feature>
<accession>A0ABN0XTK3</accession>
<sequence>MCDLGASVGCYGLVQPVAARRSADTGGGRTLERWAPFSLGDSVDPPFLAERDTERSEAPDRQAGKGGTGERAQRGAVSGRPCVGTVASGSGRAGPAAWLPGLVGEARRLCGHGQASDSASDVCAAASRTRSRRP</sequence>
<dbReference type="Proteomes" id="UP001500063">
    <property type="component" value="Unassembled WGS sequence"/>
</dbReference>
<keyword evidence="3" id="KW-1185">Reference proteome</keyword>
<evidence type="ECO:0000313" key="2">
    <source>
        <dbReference type="EMBL" id="GAA0372432.1"/>
    </source>
</evidence>
<feature type="region of interest" description="Disordered" evidence="1">
    <location>
        <begin position="112"/>
        <end position="134"/>
    </location>
</feature>
<organism evidence="2 3">
    <name type="scientific">Streptomyces blastmyceticus</name>
    <dbReference type="NCBI Taxonomy" id="68180"/>
    <lineage>
        <taxon>Bacteria</taxon>
        <taxon>Bacillati</taxon>
        <taxon>Actinomycetota</taxon>
        <taxon>Actinomycetes</taxon>
        <taxon>Kitasatosporales</taxon>
        <taxon>Streptomycetaceae</taxon>
        <taxon>Streptomyces</taxon>
    </lineage>
</organism>
<dbReference type="EMBL" id="BAAABW010000028">
    <property type="protein sequence ID" value="GAA0372432.1"/>
    <property type="molecule type" value="Genomic_DNA"/>
</dbReference>
<proteinExistence type="predicted"/>
<evidence type="ECO:0000256" key="1">
    <source>
        <dbReference type="SAM" id="MobiDB-lite"/>
    </source>
</evidence>